<name>A0A364N376_STELY</name>
<comment type="caution">
    <text evidence="3">The sequence shown here is derived from an EMBL/GenBank/DDBJ whole genome shotgun (WGS) entry which is preliminary data.</text>
</comment>
<proteinExistence type="predicted"/>
<protein>
    <recommendedName>
        <fullName evidence="2">Avirulence Effector AvrLm4-7 domain-containing protein</fullName>
    </recommendedName>
</protein>
<dbReference type="OrthoDB" id="3782904at2759"/>
<reference evidence="4" key="1">
    <citation type="submission" date="2018-05" db="EMBL/GenBank/DDBJ databases">
        <title>Draft genome sequence of Stemphylium lycopersici strain CIDEFI 213.</title>
        <authorList>
            <person name="Medina R."/>
            <person name="Franco M.E.E."/>
            <person name="Lucentini C.G."/>
            <person name="Saparrat M.C.N."/>
            <person name="Balatti P.A."/>
        </authorList>
    </citation>
    <scope>NUCLEOTIDE SEQUENCE [LARGE SCALE GENOMIC DNA]</scope>
    <source>
        <strain evidence="4">CIDEFI 213</strain>
    </source>
</reference>
<dbReference type="Pfam" id="PF18661">
    <property type="entry name" value="AvrLm4-7"/>
    <property type="match status" value="1"/>
</dbReference>
<feature type="chain" id="PRO_5017049583" description="Avirulence Effector AvrLm4-7 domain-containing protein" evidence="1">
    <location>
        <begin position="23"/>
        <end position="134"/>
    </location>
</feature>
<sequence>MRHSILTLWLATLFSFFLPAFACKQRFFSYQTAYENCNEGLAIGVKARFEKECATFAQKYQSYNNEVNGAIGRDIDSKVNSWTSGDNESSCIRYECQVRAWRFREWQPEFDDKPIPTFDNWTYKGSSWGKKVDC</sequence>
<evidence type="ECO:0000313" key="3">
    <source>
        <dbReference type="EMBL" id="RAR10812.1"/>
    </source>
</evidence>
<dbReference type="InterPro" id="IPR040621">
    <property type="entry name" value="AvrLm4-7"/>
</dbReference>
<dbReference type="Proteomes" id="UP000249619">
    <property type="component" value="Unassembled WGS sequence"/>
</dbReference>
<feature type="domain" description="Avirulence Effector AvrLm4-7" evidence="2">
    <location>
        <begin position="23"/>
        <end position="115"/>
    </location>
</feature>
<dbReference type="EMBL" id="QGDH01000062">
    <property type="protein sequence ID" value="RAR10812.1"/>
    <property type="molecule type" value="Genomic_DNA"/>
</dbReference>
<accession>A0A364N376</accession>
<evidence type="ECO:0000259" key="2">
    <source>
        <dbReference type="Pfam" id="PF18661"/>
    </source>
</evidence>
<keyword evidence="1" id="KW-0732">Signal</keyword>
<dbReference type="AlphaFoldDB" id="A0A364N376"/>
<organism evidence="3 4">
    <name type="scientific">Stemphylium lycopersici</name>
    <name type="common">Tomato gray leaf spot disease fungus</name>
    <name type="synonym">Thyrospora lycopersici</name>
    <dbReference type="NCBI Taxonomy" id="183478"/>
    <lineage>
        <taxon>Eukaryota</taxon>
        <taxon>Fungi</taxon>
        <taxon>Dikarya</taxon>
        <taxon>Ascomycota</taxon>
        <taxon>Pezizomycotina</taxon>
        <taxon>Dothideomycetes</taxon>
        <taxon>Pleosporomycetidae</taxon>
        <taxon>Pleosporales</taxon>
        <taxon>Pleosporineae</taxon>
        <taxon>Pleosporaceae</taxon>
        <taxon>Stemphylium</taxon>
    </lineage>
</organism>
<evidence type="ECO:0000256" key="1">
    <source>
        <dbReference type="SAM" id="SignalP"/>
    </source>
</evidence>
<dbReference type="Gene3D" id="3.30.70.2910">
    <property type="match status" value="1"/>
</dbReference>
<keyword evidence="4" id="KW-1185">Reference proteome</keyword>
<feature type="signal peptide" evidence="1">
    <location>
        <begin position="1"/>
        <end position="22"/>
    </location>
</feature>
<evidence type="ECO:0000313" key="4">
    <source>
        <dbReference type="Proteomes" id="UP000249619"/>
    </source>
</evidence>
<gene>
    <name evidence="3" type="ORF">DDE83_004845</name>
</gene>